<proteinExistence type="inferred from homology"/>
<evidence type="ECO:0000256" key="8">
    <source>
        <dbReference type="ARBA" id="ARBA00022989"/>
    </source>
</evidence>
<dbReference type="Gene3D" id="1.10.3720.10">
    <property type="entry name" value="MetI-like"/>
    <property type="match status" value="1"/>
</dbReference>
<evidence type="ECO:0000256" key="2">
    <source>
        <dbReference type="ARBA" id="ARBA00004651"/>
    </source>
</evidence>
<evidence type="ECO:0000256" key="9">
    <source>
        <dbReference type="ARBA" id="ARBA00023136"/>
    </source>
</evidence>
<keyword evidence="4 10" id="KW-0813">Transport</keyword>
<dbReference type="RefSeq" id="WP_095988611.1">
    <property type="nucleotide sequence ID" value="NZ_CP022098.1"/>
</dbReference>
<dbReference type="Pfam" id="PF00528">
    <property type="entry name" value="BPD_transp_1"/>
    <property type="match status" value="1"/>
</dbReference>
<evidence type="ECO:0000256" key="4">
    <source>
        <dbReference type="ARBA" id="ARBA00022448"/>
    </source>
</evidence>
<feature type="transmembrane region" description="Helical" evidence="10">
    <location>
        <begin position="12"/>
        <end position="32"/>
    </location>
</feature>
<keyword evidence="6 11" id="KW-0500">Molybdenum</keyword>
<evidence type="ECO:0000256" key="6">
    <source>
        <dbReference type="ARBA" id="ARBA00022505"/>
    </source>
</evidence>
<comment type="similarity">
    <text evidence="3 11">Belongs to the binding-protein-dependent transport system permease family. CysTW subfamily.</text>
</comment>
<keyword evidence="7 10" id="KW-0812">Transmembrane</keyword>
<dbReference type="GO" id="GO:0015098">
    <property type="term" value="F:molybdate ion transmembrane transporter activity"/>
    <property type="evidence" value="ECO:0007669"/>
    <property type="project" value="UniProtKB-UniRule"/>
</dbReference>
<dbReference type="Proteomes" id="UP000217257">
    <property type="component" value="Chromosome"/>
</dbReference>
<evidence type="ECO:0000313" key="13">
    <source>
        <dbReference type="EMBL" id="ATB40803.1"/>
    </source>
</evidence>
<keyword evidence="8 10" id="KW-1133">Transmembrane helix</keyword>
<evidence type="ECO:0000256" key="1">
    <source>
        <dbReference type="ARBA" id="ARBA00002949"/>
    </source>
</evidence>
<dbReference type="KEGG" id="cfus:CYFUS_006259"/>
<evidence type="ECO:0000259" key="12">
    <source>
        <dbReference type="PROSITE" id="PS50928"/>
    </source>
</evidence>
<dbReference type="NCBIfam" id="TIGR02141">
    <property type="entry name" value="modB_ABC"/>
    <property type="match status" value="1"/>
</dbReference>
<evidence type="ECO:0000313" key="14">
    <source>
        <dbReference type="Proteomes" id="UP000217257"/>
    </source>
</evidence>
<gene>
    <name evidence="13" type="ORF">CYFUS_006259</name>
</gene>
<dbReference type="PROSITE" id="PS50928">
    <property type="entry name" value="ABC_TM1"/>
    <property type="match status" value="1"/>
</dbReference>
<feature type="transmembrane region" description="Helical" evidence="10">
    <location>
        <begin position="191"/>
        <end position="209"/>
    </location>
</feature>
<feature type="transmembrane region" description="Helical" evidence="10">
    <location>
        <begin position="44"/>
        <end position="62"/>
    </location>
</feature>
<name>A0A250JB54_9BACT</name>
<reference evidence="13 14" key="1">
    <citation type="submission" date="2017-06" db="EMBL/GenBank/DDBJ databases">
        <title>Sequencing and comparative analysis of myxobacterial genomes.</title>
        <authorList>
            <person name="Rupp O."/>
            <person name="Goesmann A."/>
            <person name="Sogaard-Andersen L."/>
        </authorList>
    </citation>
    <scope>NUCLEOTIDE SEQUENCE [LARGE SCALE GENOMIC DNA]</scope>
    <source>
        <strain evidence="13 14">DSM 52655</strain>
    </source>
</reference>
<feature type="transmembrane region" description="Helical" evidence="10">
    <location>
        <begin position="90"/>
        <end position="111"/>
    </location>
</feature>
<accession>A0A250JB54</accession>
<dbReference type="CDD" id="cd06261">
    <property type="entry name" value="TM_PBP2"/>
    <property type="match status" value="1"/>
</dbReference>
<sequence length="225" mass="24243">MDPTALLLSLRLAGWTTMLLLPLGLPIAWWLARSRWRWKFLLEALVALPLVLPPTVLGFYLLRAMGPRGPLGPAFEALSGHPLPFSFEGLLLASVLSSLPFSVQPFTAALAGVDPRLIEASWCLGVSRARTFFRVVLPLAATGILSGMVLTFAHALGEFGVVLMVGGNLPGHTRTASIAIYDAVQALDYDAAGRMSLVLLVVSFVVLALTQGLRRGREGAWTRRS</sequence>
<keyword evidence="9 10" id="KW-0472">Membrane</keyword>
<dbReference type="PANTHER" id="PTHR30183">
    <property type="entry name" value="MOLYBDENUM TRANSPORT SYSTEM PERMEASE PROTEIN MODB"/>
    <property type="match status" value="1"/>
</dbReference>
<dbReference type="EMBL" id="CP022098">
    <property type="protein sequence ID" value="ATB40803.1"/>
    <property type="molecule type" value="Genomic_DNA"/>
</dbReference>
<evidence type="ECO:0000256" key="5">
    <source>
        <dbReference type="ARBA" id="ARBA00022475"/>
    </source>
</evidence>
<dbReference type="AlphaFoldDB" id="A0A250JB54"/>
<keyword evidence="5 11" id="KW-1003">Cell membrane</keyword>
<protein>
    <recommendedName>
        <fullName evidence="11">Molybdenum transport system permease</fullName>
    </recommendedName>
</protein>
<comment type="subcellular location">
    <subcellularLocation>
        <location evidence="2 10">Cell membrane</location>
        <topology evidence="2 10">Multi-pass membrane protein</topology>
    </subcellularLocation>
</comment>
<dbReference type="GO" id="GO:0005886">
    <property type="term" value="C:plasma membrane"/>
    <property type="evidence" value="ECO:0007669"/>
    <property type="project" value="UniProtKB-SubCell"/>
</dbReference>
<organism evidence="13 14">
    <name type="scientific">Cystobacter fuscus</name>
    <dbReference type="NCBI Taxonomy" id="43"/>
    <lineage>
        <taxon>Bacteria</taxon>
        <taxon>Pseudomonadati</taxon>
        <taxon>Myxococcota</taxon>
        <taxon>Myxococcia</taxon>
        <taxon>Myxococcales</taxon>
        <taxon>Cystobacterineae</taxon>
        <taxon>Archangiaceae</taxon>
        <taxon>Cystobacter</taxon>
    </lineage>
</organism>
<dbReference type="InterPro" id="IPR011867">
    <property type="entry name" value="ModB_ABC"/>
</dbReference>
<evidence type="ECO:0000256" key="7">
    <source>
        <dbReference type="ARBA" id="ARBA00022692"/>
    </source>
</evidence>
<evidence type="ECO:0000256" key="3">
    <source>
        <dbReference type="ARBA" id="ARBA00007069"/>
    </source>
</evidence>
<dbReference type="InterPro" id="IPR000515">
    <property type="entry name" value="MetI-like"/>
</dbReference>
<comment type="function">
    <text evidence="1 11">Part of the binding-protein-dependent transport system for molybdenum; probably responsible for the translocation of the substrate across the membrane.</text>
</comment>
<dbReference type="PANTHER" id="PTHR30183:SF8">
    <property type="entry name" value="MOLYBDENUM TRANSPORT SYSTEM PERMEASE"/>
    <property type="match status" value="1"/>
</dbReference>
<feature type="transmembrane region" description="Helical" evidence="10">
    <location>
        <begin position="132"/>
        <end position="156"/>
    </location>
</feature>
<evidence type="ECO:0000256" key="10">
    <source>
        <dbReference type="RuleBase" id="RU363032"/>
    </source>
</evidence>
<dbReference type="InterPro" id="IPR035906">
    <property type="entry name" value="MetI-like_sf"/>
</dbReference>
<evidence type="ECO:0000256" key="11">
    <source>
        <dbReference type="RuleBase" id="RU365097"/>
    </source>
</evidence>
<dbReference type="SUPFAM" id="SSF161098">
    <property type="entry name" value="MetI-like"/>
    <property type="match status" value="1"/>
</dbReference>
<feature type="domain" description="ABC transmembrane type-1" evidence="12">
    <location>
        <begin position="6"/>
        <end position="210"/>
    </location>
</feature>